<evidence type="ECO:0000256" key="8">
    <source>
        <dbReference type="SAM" id="Phobius"/>
    </source>
</evidence>
<feature type="transmembrane region" description="Helical" evidence="8">
    <location>
        <begin position="320"/>
        <end position="338"/>
    </location>
</feature>
<dbReference type="RefSeq" id="WP_171686143.1">
    <property type="nucleotide sequence ID" value="NZ_WHNZ01000061.1"/>
</dbReference>
<feature type="transmembrane region" description="Helical" evidence="8">
    <location>
        <begin position="5"/>
        <end position="25"/>
    </location>
</feature>
<dbReference type="Proteomes" id="UP000618579">
    <property type="component" value="Unassembled WGS sequence"/>
</dbReference>
<dbReference type="PANTHER" id="PTHR33908:SF11">
    <property type="entry name" value="MEMBRANE PROTEIN"/>
    <property type="match status" value="1"/>
</dbReference>
<evidence type="ECO:0000259" key="9">
    <source>
        <dbReference type="Pfam" id="PF13231"/>
    </source>
</evidence>
<dbReference type="PANTHER" id="PTHR33908">
    <property type="entry name" value="MANNOSYLTRANSFERASE YKCB-RELATED"/>
    <property type="match status" value="1"/>
</dbReference>
<evidence type="ECO:0000256" key="5">
    <source>
        <dbReference type="ARBA" id="ARBA00022692"/>
    </source>
</evidence>
<keyword evidence="5 8" id="KW-0812">Transmembrane</keyword>
<sequence>MKRGIWIALLFIMAAGLYLRLHYVMEAEYPPLEWDQLEYTKTAIQLLDKGFYAYRDTVPNSLVTPGFPLFLAGVFKLVGHESLESALMVVRIFNCFIALGAIVFLFLIGSRLFHPLTGLIASGFAAVYPSYVWSTSLILTEVPFLTAFTGLLYVQVRINQDNKRRDHLWMGLLLGLCVLIRPNVLPLGILPYLFLWGKSKKIDAAYAGLAALSFACVMMPWWIRNWVTFHQLIFIAKGEAGNPFLGGTDPYFQNSIDWDHIDMEHQFAEGVKRIKEGLRTDPVLWIKWMTVGKLHVFFKTMWVGPYPFSVPAWYMTMLTHLHTFLIAAGSFVMVAFSYRSQAIQYIAAAFLLFLGIHMLFIPVDRYVYAMLPFLMLTSAHLIAQVLNLIRYAVTTSLQQRRGI</sequence>
<keyword evidence="6 8" id="KW-1133">Transmembrane helix</keyword>
<evidence type="ECO:0000256" key="4">
    <source>
        <dbReference type="ARBA" id="ARBA00022679"/>
    </source>
</evidence>
<evidence type="ECO:0000313" key="11">
    <source>
        <dbReference type="Proteomes" id="UP000618579"/>
    </source>
</evidence>
<dbReference type="InterPro" id="IPR050297">
    <property type="entry name" value="LipidA_mod_glycosyltrf_83"/>
</dbReference>
<evidence type="ECO:0000256" key="2">
    <source>
        <dbReference type="ARBA" id="ARBA00022475"/>
    </source>
</evidence>
<evidence type="ECO:0000256" key="3">
    <source>
        <dbReference type="ARBA" id="ARBA00022676"/>
    </source>
</evidence>
<feature type="transmembrane region" description="Helical" evidence="8">
    <location>
        <begin position="345"/>
        <end position="363"/>
    </location>
</feature>
<keyword evidence="7 8" id="KW-0472">Membrane</keyword>
<reference evidence="10 11" key="1">
    <citation type="submission" date="2019-10" db="EMBL/GenBank/DDBJ databases">
        <title>Description of Paenibacillus pedi sp. nov.</title>
        <authorList>
            <person name="Carlier A."/>
            <person name="Qi S."/>
        </authorList>
    </citation>
    <scope>NUCLEOTIDE SEQUENCE [LARGE SCALE GENOMIC DNA]</scope>
    <source>
        <strain evidence="10 11">LMG 31457</strain>
    </source>
</reference>
<evidence type="ECO:0000256" key="6">
    <source>
        <dbReference type="ARBA" id="ARBA00022989"/>
    </source>
</evidence>
<feature type="transmembrane region" description="Helical" evidence="8">
    <location>
        <begin position="204"/>
        <end position="223"/>
    </location>
</feature>
<feature type="domain" description="Glycosyltransferase RgtA/B/C/D-like" evidence="9">
    <location>
        <begin position="64"/>
        <end position="222"/>
    </location>
</feature>
<proteinExistence type="predicted"/>
<keyword evidence="11" id="KW-1185">Reference proteome</keyword>
<comment type="caution">
    <text evidence="10">The sequence shown here is derived from an EMBL/GenBank/DDBJ whole genome shotgun (WGS) entry which is preliminary data.</text>
</comment>
<protein>
    <recommendedName>
        <fullName evidence="9">Glycosyltransferase RgtA/B/C/D-like domain-containing protein</fullName>
    </recommendedName>
</protein>
<gene>
    <name evidence="10" type="ORF">GC097_25425</name>
</gene>
<comment type="subcellular location">
    <subcellularLocation>
        <location evidence="1">Cell membrane</location>
        <topology evidence="1">Multi-pass membrane protein</topology>
    </subcellularLocation>
</comment>
<dbReference type="Pfam" id="PF13231">
    <property type="entry name" value="PMT_2"/>
    <property type="match status" value="1"/>
</dbReference>
<keyword evidence="2" id="KW-1003">Cell membrane</keyword>
<dbReference type="InterPro" id="IPR038731">
    <property type="entry name" value="RgtA/B/C-like"/>
</dbReference>
<evidence type="ECO:0000256" key="1">
    <source>
        <dbReference type="ARBA" id="ARBA00004651"/>
    </source>
</evidence>
<keyword evidence="3" id="KW-0328">Glycosyltransferase</keyword>
<feature type="transmembrane region" description="Helical" evidence="8">
    <location>
        <begin position="369"/>
        <end position="393"/>
    </location>
</feature>
<evidence type="ECO:0000313" key="10">
    <source>
        <dbReference type="EMBL" id="NOV03349.1"/>
    </source>
</evidence>
<organism evidence="10 11">
    <name type="scientific">Paenibacillus planticolens</name>
    <dbReference type="NCBI Taxonomy" id="2654976"/>
    <lineage>
        <taxon>Bacteria</taxon>
        <taxon>Bacillati</taxon>
        <taxon>Bacillota</taxon>
        <taxon>Bacilli</taxon>
        <taxon>Bacillales</taxon>
        <taxon>Paenibacillaceae</taxon>
        <taxon>Paenibacillus</taxon>
    </lineage>
</organism>
<name>A0ABX1ZWW3_9BACL</name>
<accession>A0ABX1ZWW3</accession>
<feature type="transmembrane region" description="Helical" evidence="8">
    <location>
        <begin position="137"/>
        <end position="156"/>
    </location>
</feature>
<dbReference type="EMBL" id="WHNZ01000061">
    <property type="protein sequence ID" value="NOV03349.1"/>
    <property type="molecule type" value="Genomic_DNA"/>
</dbReference>
<feature type="transmembrane region" description="Helical" evidence="8">
    <location>
        <begin position="86"/>
        <end position="107"/>
    </location>
</feature>
<keyword evidence="4" id="KW-0808">Transferase</keyword>
<evidence type="ECO:0000256" key="7">
    <source>
        <dbReference type="ARBA" id="ARBA00023136"/>
    </source>
</evidence>
<feature type="transmembrane region" description="Helical" evidence="8">
    <location>
        <begin position="168"/>
        <end position="192"/>
    </location>
</feature>